<comment type="caution">
    <text evidence="4">The sequence shown here is derived from an EMBL/GenBank/DDBJ whole genome shotgun (WGS) entry which is preliminary data.</text>
</comment>
<sequence>MLYRLAIVEDNATARGNLRSHILPLGQFEISSFSNGTELKSALKKQNFELILMDFHLGQSKNGVEWVQQLRQSRYIKPSTGIIFITSDRMPQTIGQIIDLHPDLLIIKPYTIATITRSISHYLDYREYASSALFSLDNDDPRDAVAKLTSLMRKNLPPKIKSDVQKLKARLLIEAGQVKLAKSLYDTVLEKSDKVLWAQWGKIKCQYINGDWQHCSEQLETMMNSNLAKDKALEWLAGLSFEQQNWDRAEYYLEQINVSDLSAQATKLKSITYQKQDKVIEGIDLLQRKRDVNRAARDKYTEFTFELAAFYLSIAEHQPHNNRTQSVSQAKRLVGVAGRNQGDLQLIQKRDFLLAYSALLEGDEEKARHYVSGDNMQAFTRTDPPTLLTAAKVFSGLGDKEQAKNLVVMAHQRNQKLLNIAEQVTNSDALFSGEIDMGIAEERATQLNEEGTILFVDKKYTNAMDKFYSAAQLMPEVSAFHLNLLQCMVEAKQAVFRRTNVTVLISSLKQMNKMNVANKKRFEQIQHAVAKKNDLFSAPSPTTTTSTQPFPESS</sequence>
<dbReference type="Proteomes" id="UP000709336">
    <property type="component" value="Unassembled WGS sequence"/>
</dbReference>
<evidence type="ECO:0000313" key="4">
    <source>
        <dbReference type="EMBL" id="NMH58491.1"/>
    </source>
</evidence>
<dbReference type="Gene3D" id="1.25.40.10">
    <property type="entry name" value="Tetratricopeptide repeat domain"/>
    <property type="match status" value="1"/>
</dbReference>
<evidence type="ECO:0000256" key="2">
    <source>
        <dbReference type="SAM" id="MobiDB-lite"/>
    </source>
</evidence>
<dbReference type="SUPFAM" id="SSF52172">
    <property type="entry name" value="CheY-like"/>
    <property type="match status" value="1"/>
</dbReference>
<feature type="domain" description="Response regulatory" evidence="3">
    <location>
        <begin position="4"/>
        <end position="123"/>
    </location>
</feature>
<feature type="modified residue" description="4-aspartylphosphate" evidence="1">
    <location>
        <position position="54"/>
    </location>
</feature>
<feature type="compositionally biased region" description="Low complexity" evidence="2">
    <location>
        <begin position="537"/>
        <end position="554"/>
    </location>
</feature>
<proteinExistence type="predicted"/>
<dbReference type="InterPro" id="IPR052048">
    <property type="entry name" value="ST_Response_Regulator"/>
</dbReference>
<keyword evidence="1" id="KW-0597">Phosphoprotein</keyword>
<dbReference type="InterPro" id="IPR011990">
    <property type="entry name" value="TPR-like_helical_dom_sf"/>
</dbReference>
<dbReference type="PANTHER" id="PTHR43228">
    <property type="entry name" value="TWO-COMPONENT RESPONSE REGULATOR"/>
    <property type="match status" value="1"/>
</dbReference>
<name>A0ABX1QZ63_9ALTE</name>
<dbReference type="PANTHER" id="PTHR43228:SF1">
    <property type="entry name" value="TWO-COMPONENT RESPONSE REGULATOR ARR22"/>
    <property type="match status" value="1"/>
</dbReference>
<dbReference type="InterPro" id="IPR011006">
    <property type="entry name" value="CheY-like_superfamily"/>
</dbReference>
<dbReference type="SMART" id="SM00448">
    <property type="entry name" value="REC"/>
    <property type="match status" value="1"/>
</dbReference>
<dbReference type="Pfam" id="PF00072">
    <property type="entry name" value="Response_reg"/>
    <property type="match status" value="1"/>
</dbReference>
<dbReference type="Gene3D" id="3.40.50.2300">
    <property type="match status" value="1"/>
</dbReference>
<evidence type="ECO:0000313" key="5">
    <source>
        <dbReference type="Proteomes" id="UP000709336"/>
    </source>
</evidence>
<accession>A0ABX1QZ63</accession>
<dbReference type="EMBL" id="JAATNW010000001">
    <property type="protein sequence ID" value="NMH58491.1"/>
    <property type="molecule type" value="Genomic_DNA"/>
</dbReference>
<dbReference type="InterPro" id="IPR001789">
    <property type="entry name" value="Sig_transdc_resp-reg_receiver"/>
</dbReference>
<gene>
    <name evidence="4" type="ORF">HCJ96_00445</name>
</gene>
<evidence type="ECO:0000259" key="3">
    <source>
        <dbReference type="PROSITE" id="PS50110"/>
    </source>
</evidence>
<reference evidence="4 5" key="1">
    <citation type="submission" date="2020-03" db="EMBL/GenBank/DDBJ databases">
        <title>Alteromonas ponticola sp. nov., isolated from seawater.</title>
        <authorList>
            <person name="Yoon J.-H."/>
            <person name="Kim Y.-O."/>
        </authorList>
    </citation>
    <scope>NUCLEOTIDE SEQUENCE [LARGE SCALE GENOMIC DNA]</scope>
    <source>
        <strain evidence="4 5">MYP5</strain>
    </source>
</reference>
<feature type="region of interest" description="Disordered" evidence="2">
    <location>
        <begin position="533"/>
        <end position="554"/>
    </location>
</feature>
<evidence type="ECO:0000256" key="1">
    <source>
        <dbReference type="PROSITE-ProRule" id="PRU00169"/>
    </source>
</evidence>
<keyword evidence="5" id="KW-1185">Reference proteome</keyword>
<protein>
    <submittedName>
        <fullName evidence="4">Response regulator</fullName>
    </submittedName>
</protein>
<dbReference type="PROSITE" id="PS50110">
    <property type="entry name" value="RESPONSE_REGULATORY"/>
    <property type="match status" value="1"/>
</dbReference>
<dbReference type="SUPFAM" id="SSF48452">
    <property type="entry name" value="TPR-like"/>
    <property type="match status" value="1"/>
</dbReference>
<organism evidence="4 5">
    <name type="scientific">Alteromonas ponticola</name>
    <dbReference type="NCBI Taxonomy" id="2720613"/>
    <lineage>
        <taxon>Bacteria</taxon>
        <taxon>Pseudomonadati</taxon>
        <taxon>Pseudomonadota</taxon>
        <taxon>Gammaproteobacteria</taxon>
        <taxon>Alteromonadales</taxon>
        <taxon>Alteromonadaceae</taxon>
        <taxon>Alteromonas/Salinimonas group</taxon>
        <taxon>Alteromonas</taxon>
    </lineage>
</organism>